<dbReference type="Proteomes" id="UP001642464">
    <property type="component" value="Unassembled WGS sequence"/>
</dbReference>
<dbReference type="PROSITE" id="PS50088">
    <property type="entry name" value="ANK_REPEAT"/>
    <property type="match status" value="1"/>
</dbReference>
<dbReference type="InterPro" id="IPR016193">
    <property type="entry name" value="Cytidine_deaminase-like"/>
</dbReference>
<dbReference type="Pfam" id="PF00383">
    <property type="entry name" value="dCMP_cyt_deam_1"/>
    <property type="match status" value="1"/>
</dbReference>
<evidence type="ECO:0000256" key="3">
    <source>
        <dbReference type="PROSITE-ProRule" id="PRU00023"/>
    </source>
</evidence>
<evidence type="ECO:0000313" key="6">
    <source>
        <dbReference type="Proteomes" id="UP001642464"/>
    </source>
</evidence>
<feature type="non-terminal residue" evidence="5">
    <location>
        <position position="489"/>
    </location>
</feature>
<dbReference type="InterPro" id="IPR036770">
    <property type="entry name" value="Ankyrin_rpt-contain_sf"/>
</dbReference>
<evidence type="ECO:0000256" key="1">
    <source>
        <dbReference type="ARBA" id="ARBA00022723"/>
    </source>
</evidence>
<dbReference type="InterPro" id="IPR002110">
    <property type="entry name" value="Ankyrin_rpt"/>
</dbReference>
<keyword evidence="3" id="KW-0040">ANK repeat</keyword>
<dbReference type="PROSITE" id="PS50297">
    <property type="entry name" value="ANK_REP_REGION"/>
    <property type="match status" value="1"/>
</dbReference>
<organism evidence="5 6">
    <name type="scientific">Durusdinium trenchii</name>
    <dbReference type="NCBI Taxonomy" id="1381693"/>
    <lineage>
        <taxon>Eukaryota</taxon>
        <taxon>Sar</taxon>
        <taxon>Alveolata</taxon>
        <taxon>Dinophyceae</taxon>
        <taxon>Suessiales</taxon>
        <taxon>Symbiodiniaceae</taxon>
        <taxon>Durusdinium</taxon>
    </lineage>
</organism>
<accession>A0ABP0JIQ9</accession>
<feature type="repeat" description="ANK" evidence="3">
    <location>
        <begin position="174"/>
        <end position="206"/>
    </location>
</feature>
<name>A0ABP0JIQ9_9DINO</name>
<dbReference type="EMBL" id="CAXAMM010007458">
    <property type="protein sequence ID" value="CAK9014290.1"/>
    <property type="molecule type" value="Genomic_DNA"/>
</dbReference>
<feature type="domain" description="CMP/dCMP-type deaminase" evidence="4">
    <location>
        <begin position="389"/>
        <end position="441"/>
    </location>
</feature>
<evidence type="ECO:0000313" key="5">
    <source>
        <dbReference type="EMBL" id="CAK9014290.1"/>
    </source>
</evidence>
<keyword evidence="6" id="KW-1185">Reference proteome</keyword>
<sequence length="489" mass="55412">MVGVCMCTDPGTICSGSVHQFGLRNHCSSNQVCSALGNTSPKVAAGFSRLYEEEPAEDRVLRFNLLLDDFVGCTMQPEAFNDPEMPSWHEERHIEDEFDGLGPVEESFLLDSFMEVGVESQDSEDADAISPQKSMFFQCSKRRLQKVMQDNQLRDFLQRHGLGGLTNSRRFGCDDLNPIHLAAREGDHQVLRSLLRIGTNLQQKTPLGQTALEIAKRANRNGLFPLEVAGLSVVQASLQLLMKGKDRVCRMSFRRKAAEEEVSTFALVLMVMIRGLRHLFRSTTQAHQPLVQDSQDEEACKGSWDRRFSEDENFLNLAFAVSHNTYRFNRGMKCGLYGAVLCRPQDHEEREIKILGLAMHFPPKLASEEGRLERLMASRKLSPKEIMGSKSKSLHAEVMLVARCARDGISTDGSWLYCLQPPCWNCLKALMMAGITRIVFQEPDIDPNFQRQREVVDATGGEWRYHPATRKRRAYLQAFQDDWAKNHLP</sequence>
<protein>
    <recommendedName>
        <fullName evidence="4">CMP/dCMP-type deaminase domain-containing protein</fullName>
    </recommendedName>
</protein>
<gene>
    <name evidence="5" type="ORF">SCF082_LOCUS12280</name>
</gene>
<dbReference type="InterPro" id="IPR002125">
    <property type="entry name" value="CMP_dCMP_dom"/>
</dbReference>
<keyword evidence="1" id="KW-0479">Metal-binding</keyword>
<reference evidence="5 6" key="1">
    <citation type="submission" date="2024-02" db="EMBL/GenBank/DDBJ databases">
        <authorList>
            <person name="Chen Y."/>
            <person name="Shah S."/>
            <person name="Dougan E. K."/>
            <person name="Thang M."/>
            <person name="Chan C."/>
        </authorList>
    </citation>
    <scope>NUCLEOTIDE SEQUENCE [LARGE SCALE GENOMIC DNA]</scope>
</reference>
<evidence type="ECO:0000259" key="4">
    <source>
        <dbReference type="Pfam" id="PF00383"/>
    </source>
</evidence>
<dbReference type="PROSITE" id="PS00903">
    <property type="entry name" value="CYT_DCMP_DEAMINASES_1"/>
    <property type="match status" value="1"/>
</dbReference>
<evidence type="ECO:0000256" key="2">
    <source>
        <dbReference type="ARBA" id="ARBA00022833"/>
    </source>
</evidence>
<dbReference type="SUPFAM" id="SSF53927">
    <property type="entry name" value="Cytidine deaminase-like"/>
    <property type="match status" value="1"/>
</dbReference>
<comment type="caution">
    <text evidence="5">The sequence shown here is derived from an EMBL/GenBank/DDBJ whole genome shotgun (WGS) entry which is preliminary data.</text>
</comment>
<proteinExistence type="predicted"/>
<dbReference type="SUPFAM" id="SSF48403">
    <property type="entry name" value="Ankyrin repeat"/>
    <property type="match status" value="1"/>
</dbReference>
<dbReference type="Gene3D" id="1.25.40.20">
    <property type="entry name" value="Ankyrin repeat-containing domain"/>
    <property type="match status" value="1"/>
</dbReference>
<dbReference type="Gene3D" id="3.40.140.10">
    <property type="entry name" value="Cytidine Deaminase, domain 2"/>
    <property type="match status" value="1"/>
</dbReference>
<dbReference type="InterPro" id="IPR016192">
    <property type="entry name" value="APOBEC/CMP_deaminase_Zn-bd"/>
</dbReference>
<keyword evidence="2" id="KW-0862">Zinc</keyword>